<evidence type="ECO:0000259" key="8">
    <source>
        <dbReference type="PROSITE" id="PS50011"/>
    </source>
</evidence>
<feature type="compositionally biased region" description="Polar residues" evidence="7">
    <location>
        <begin position="92"/>
        <end position="101"/>
    </location>
</feature>
<evidence type="ECO:0000256" key="7">
    <source>
        <dbReference type="SAM" id="MobiDB-lite"/>
    </source>
</evidence>
<dbReference type="PANTHER" id="PTHR22974:SF21">
    <property type="entry name" value="DUAL SPECIFICITY PROTEIN KINASE TTK"/>
    <property type="match status" value="1"/>
</dbReference>
<dbReference type="InterPro" id="IPR000719">
    <property type="entry name" value="Prot_kinase_dom"/>
</dbReference>
<keyword evidence="3 6" id="KW-0547">Nucleotide-binding</keyword>
<dbReference type="SUPFAM" id="SSF56112">
    <property type="entry name" value="Protein kinase-like (PK-like)"/>
    <property type="match status" value="1"/>
</dbReference>
<gene>
    <name evidence="9" type="ORF">LUZ61_001442</name>
</gene>
<dbReference type="InterPro" id="IPR027084">
    <property type="entry name" value="Mps1_cat"/>
</dbReference>
<evidence type="ECO:0000313" key="9">
    <source>
        <dbReference type="EMBL" id="KAJ3697737.1"/>
    </source>
</evidence>
<dbReference type="Proteomes" id="UP001210211">
    <property type="component" value="Unassembled WGS sequence"/>
</dbReference>
<feature type="compositionally biased region" description="Acidic residues" evidence="7">
    <location>
        <begin position="146"/>
        <end position="156"/>
    </location>
</feature>
<evidence type="ECO:0000256" key="1">
    <source>
        <dbReference type="ARBA" id="ARBA00022527"/>
    </source>
</evidence>
<dbReference type="InterPro" id="IPR017441">
    <property type="entry name" value="Protein_kinase_ATP_BS"/>
</dbReference>
<dbReference type="GO" id="GO:0005524">
    <property type="term" value="F:ATP binding"/>
    <property type="evidence" value="ECO:0007669"/>
    <property type="project" value="UniProtKB-UniRule"/>
</dbReference>
<evidence type="ECO:0000256" key="6">
    <source>
        <dbReference type="PROSITE-ProRule" id="PRU10141"/>
    </source>
</evidence>
<evidence type="ECO:0000256" key="5">
    <source>
        <dbReference type="ARBA" id="ARBA00022840"/>
    </source>
</evidence>
<evidence type="ECO:0000256" key="4">
    <source>
        <dbReference type="ARBA" id="ARBA00022777"/>
    </source>
</evidence>
<feature type="domain" description="Protein kinase" evidence="8">
    <location>
        <begin position="335"/>
        <end position="626"/>
    </location>
</feature>
<keyword evidence="2" id="KW-0808">Transferase</keyword>
<dbReference type="GO" id="GO:0034501">
    <property type="term" value="P:protein localization to kinetochore"/>
    <property type="evidence" value="ECO:0007669"/>
    <property type="project" value="TreeGrafter"/>
</dbReference>
<name>A0AAD6EQT3_9POAL</name>
<dbReference type="PANTHER" id="PTHR22974">
    <property type="entry name" value="MIXED LINEAGE PROTEIN KINASE"/>
    <property type="match status" value="1"/>
</dbReference>
<feature type="compositionally biased region" description="Low complexity" evidence="7">
    <location>
        <begin position="78"/>
        <end position="90"/>
    </location>
</feature>
<dbReference type="PROSITE" id="PS50011">
    <property type="entry name" value="PROTEIN_KINASE_DOM"/>
    <property type="match status" value="1"/>
</dbReference>
<dbReference type="GO" id="GO:0007094">
    <property type="term" value="P:mitotic spindle assembly checkpoint signaling"/>
    <property type="evidence" value="ECO:0007669"/>
    <property type="project" value="TreeGrafter"/>
</dbReference>
<feature type="binding site" evidence="6">
    <location>
        <position position="363"/>
    </location>
    <ligand>
        <name>ATP</name>
        <dbReference type="ChEBI" id="CHEBI:30616"/>
    </ligand>
</feature>
<dbReference type="AlphaFoldDB" id="A0AAD6EQT3"/>
<dbReference type="PROSITE" id="PS00107">
    <property type="entry name" value="PROTEIN_KINASE_ATP"/>
    <property type="match status" value="1"/>
</dbReference>
<dbReference type="GO" id="GO:0004712">
    <property type="term" value="F:protein serine/threonine/tyrosine kinase activity"/>
    <property type="evidence" value="ECO:0007669"/>
    <property type="project" value="TreeGrafter"/>
</dbReference>
<evidence type="ECO:0000313" key="10">
    <source>
        <dbReference type="Proteomes" id="UP001210211"/>
    </source>
</evidence>
<keyword evidence="1" id="KW-0723">Serine/threonine-protein kinase</keyword>
<dbReference type="Pfam" id="PF00069">
    <property type="entry name" value="Pkinase"/>
    <property type="match status" value="1"/>
</dbReference>
<dbReference type="FunFam" id="1.10.510.10:FF:000224">
    <property type="entry name" value="serine/threonine-protein kinase mph1 isoform X1"/>
    <property type="match status" value="1"/>
</dbReference>
<evidence type="ECO:0000256" key="3">
    <source>
        <dbReference type="ARBA" id="ARBA00022741"/>
    </source>
</evidence>
<dbReference type="GO" id="GO:0004674">
    <property type="term" value="F:protein serine/threonine kinase activity"/>
    <property type="evidence" value="ECO:0007669"/>
    <property type="project" value="UniProtKB-KW"/>
</dbReference>
<dbReference type="GO" id="GO:0000776">
    <property type="term" value="C:kinetochore"/>
    <property type="evidence" value="ECO:0007669"/>
    <property type="project" value="TreeGrafter"/>
</dbReference>
<evidence type="ECO:0000256" key="2">
    <source>
        <dbReference type="ARBA" id="ARBA00022679"/>
    </source>
</evidence>
<feature type="region of interest" description="Disordered" evidence="7">
    <location>
        <begin position="280"/>
        <end position="317"/>
    </location>
</feature>
<dbReference type="InterPro" id="IPR011009">
    <property type="entry name" value="Kinase-like_dom_sf"/>
</dbReference>
<feature type="compositionally biased region" description="Basic and acidic residues" evidence="7">
    <location>
        <begin position="305"/>
        <end position="317"/>
    </location>
</feature>
<feature type="region of interest" description="Disordered" evidence="7">
    <location>
        <begin position="1"/>
        <end position="156"/>
    </location>
</feature>
<organism evidence="9 10">
    <name type="scientific">Rhynchospora tenuis</name>
    <dbReference type="NCBI Taxonomy" id="198213"/>
    <lineage>
        <taxon>Eukaryota</taxon>
        <taxon>Viridiplantae</taxon>
        <taxon>Streptophyta</taxon>
        <taxon>Embryophyta</taxon>
        <taxon>Tracheophyta</taxon>
        <taxon>Spermatophyta</taxon>
        <taxon>Magnoliopsida</taxon>
        <taxon>Liliopsida</taxon>
        <taxon>Poales</taxon>
        <taxon>Cyperaceae</taxon>
        <taxon>Cyperoideae</taxon>
        <taxon>Rhynchosporeae</taxon>
        <taxon>Rhynchospora</taxon>
    </lineage>
</organism>
<dbReference type="InterPro" id="IPR008271">
    <property type="entry name" value="Ser/Thr_kinase_AS"/>
</dbReference>
<comment type="caution">
    <text evidence="9">The sequence shown here is derived from an EMBL/GenBank/DDBJ whole genome shotgun (WGS) entry which is preliminary data.</text>
</comment>
<keyword evidence="10" id="KW-1185">Reference proteome</keyword>
<proteinExistence type="predicted"/>
<dbReference type="EMBL" id="JAMRDG010000001">
    <property type="protein sequence ID" value="KAJ3697737.1"/>
    <property type="molecule type" value="Genomic_DNA"/>
</dbReference>
<dbReference type="CDD" id="cd14131">
    <property type="entry name" value="PKc_Mps1"/>
    <property type="match status" value="1"/>
</dbReference>
<keyword evidence="4" id="KW-0418">Kinase</keyword>
<feature type="compositionally biased region" description="Low complexity" evidence="7">
    <location>
        <begin position="28"/>
        <end position="48"/>
    </location>
</feature>
<dbReference type="Gene3D" id="1.10.510.10">
    <property type="entry name" value="Transferase(Phosphotransferase) domain 1"/>
    <property type="match status" value="1"/>
</dbReference>
<dbReference type="GO" id="GO:0005634">
    <property type="term" value="C:nucleus"/>
    <property type="evidence" value="ECO:0007669"/>
    <property type="project" value="TreeGrafter"/>
</dbReference>
<accession>A0AAD6EQT3</accession>
<dbReference type="GO" id="GO:0098813">
    <property type="term" value="P:nuclear chromosome segregation"/>
    <property type="evidence" value="ECO:0007669"/>
    <property type="project" value="UniProtKB-ARBA"/>
</dbReference>
<dbReference type="Gene3D" id="3.30.200.20">
    <property type="entry name" value="Phosphorylase Kinase, domain 1"/>
    <property type="match status" value="1"/>
</dbReference>
<feature type="compositionally biased region" description="Basic residues" evidence="7">
    <location>
        <begin position="52"/>
        <end position="62"/>
    </location>
</feature>
<dbReference type="GO" id="GO:0033316">
    <property type="term" value="P:meiotic spindle assembly checkpoint signaling"/>
    <property type="evidence" value="ECO:0007669"/>
    <property type="project" value="TreeGrafter"/>
</dbReference>
<dbReference type="SMART" id="SM00220">
    <property type="entry name" value="S_TKc"/>
    <property type="match status" value="1"/>
</dbReference>
<dbReference type="PROSITE" id="PS00108">
    <property type="entry name" value="PROTEIN_KINASE_ST"/>
    <property type="match status" value="1"/>
</dbReference>
<sequence>MERKSELPPATAAASFVSTSRRTIVSGDPNLTSNSTSSNSSTSLSPSDPFRHLHAALKRHKPAGTMQSNLPRARRVVVSRPSKPTTSKPSVANKSQDTVTSRLKDKKLSNLGSTAPNKKAGIKTENASSNKALDKETEPQIAGEEMLVDSDPTENDTDIHDSKLVSPHVSFNDCFTKDPVYSVDNAPKDNILKPNAEKRCDNMSSNMHSLALSEGGDLNQKLPNFNTKVEASNIAEKLEEQTQIQNHNQISPATQCSVMHSSCITKVSVDPGHACQNTLGNSANIPDKSKETKQVSVPSQVPPTDKVEKKGEKEKVSKKKGYDPDVFFKVNGKLYQKLGKIGSGGSSEVHKVISIDCTIYALKKIKLKGRDYPTALGFCQEIEYLNRLKGKSNIIQLIDYEITDKSLLLQENSAKMKEGRIREDHYIYMVLEYGEIDLAHMVSQKWKESNKSTMRIDENWLRFYWKQMLDAVNTIHEERIVHSDLKPANFLLVRGALKLIDFGIAKAIMNDTTNIQRDAQVGTLNYMSPEAFLCNEEDENGNTIKCGRPSDIWSLGCILYQMVYGKTPFADYNTFWAKFKVVTNKNHQISYPQVPNPWLIDLMKRCLAWDRNDRWRISQLLEHPFLVPPVLPIQVASSPLGSVLERIGLYWNHPDVAKLFSQLGEVIGKIEEIEQEQRVVPNVDIKQRL</sequence>
<protein>
    <recommendedName>
        <fullName evidence="8">Protein kinase domain-containing protein</fullName>
    </recommendedName>
</protein>
<reference evidence="9 10" key="1">
    <citation type="journal article" date="2022" name="Cell">
        <title>Repeat-based holocentromeres influence genome architecture and karyotype evolution.</title>
        <authorList>
            <person name="Hofstatter P.G."/>
            <person name="Thangavel G."/>
            <person name="Lux T."/>
            <person name="Neumann P."/>
            <person name="Vondrak T."/>
            <person name="Novak P."/>
            <person name="Zhang M."/>
            <person name="Costa L."/>
            <person name="Castellani M."/>
            <person name="Scott A."/>
            <person name="Toegelov H."/>
            <person name="Fuchs J."/>
            <person name="Mata-Sucre Y."/>
            <person name="Dias Y."/>
            <person name="Vanzela A.L.L."/>
            <person name="Huettel B."/>
            <person name="Almeida C.C.S."/>
            <person name="Simkova H."/>
            <person name="Souza G."/>
            <person name="Pedrosa-Harand A."/>
            <person name="Macas J."/>
            <person name="Mayer K.F.X."/>
            <person name="Houben A."/>
            <person name="Marques A."/>
        </authorList>
    </citation>
    <scope>NUCLEOTIDE SEQUENCE [LARGE SCALE GENOMIC DNA]</scope>
    <source>
        <strain evidence="9">RhyTen1mFocal</strain>
    </source>
</reference>
<dbReference type="FunFam" id="3.30.200.20:FF:000131">
    <property type="entry name" value="Dual specificity protein kinase TTK"/>
    <property type="match status" value="1"/>
</dbReference>
<keyword evidence="5 6" id="KW-0067">ATP-binding</keyword>